<gene>
    <name evidence="1" type="ORF">ACFFHF_17035</name>
</gene>
<sequence>MQESIINVLYYIKRVVFQGENESMTELIYVTKENKTNSDGIVHVTPEIIASSLRTIPLSEINNESLSFEEGEGKVYISEEEALKLSNLATMEVDPEFHNRITKLF</sequence>
<proteinExistence type="predicted"/>
<protein>
    <submittedName>
        <fullName evidence="1">Uncharacterized protein</fullName>
    </submittedName>
</protein>
<keyword evidence="2" id="KW-1185">Reference proteome</keyword>
<evidence type="ECO:0000313" key="1">
    <source>
        <dbReference type="EMBL" id="MFC0476910.1"/>
    </source>
</evidence>
<name>A0ABV6KUA8_9BACI</name>
<comment type="caution">
    <text evidence="1">The sequence shown here is derived from an EMBL/GenBank/DDBJ whole genome shotgun (WGS) entry which is preliminary data.</text>
</comment>
<evidence type="ECO:0000313" key="2">
    <source>
        <dbReference type="Proteomes" id="UP001589738"/>
    </source>
</evidence>
<dbReference type="Proteomes" id="UP001589738">
    <property type="component" value="Unassembled WGS sequence"/>
</dbReference>
<reference evidence="1 2" key="1">
    <citation type="submission" date="2024-09" db="EMBL/GenBank/DDBJ databases">
        <authorList>
            <person name="Sun Q."/>
            <person name="Mori K."/>
        </authorList>
    </citation>
    <scope>NUCLEOTIDE SEQUENCE [LARGE SCALE GENOMIC DNA]</scope>
    <source>
        <strain evidence="1 2">CGMCC 1.9126</strain>
    </source>
</reference>
<accession>A0ABV6KUA8</accession>
<organism evidence="1 2">
    <name type="scientific">Robertmurraya beringensis</name>
    <dbReference type="NCBI Taxonomy" id="641660"/>
    <lineage>
        <taxon>Bacteria</taxon>
        <taxon>Bacillati</taxon>
        <taxon>Bacillota</taxon>
        <taxon>Bacilli</taxon>
        <taxon>Bacillales</taxon>
        <taxon>Bacillaceae</taxon>
        <taxon>Robertmurraya</taxon>
    </lineage>
</organism>
<dbReference type="EMBL" id="JBHLUU010000114">
    <property type="protein sequence ID" value="MFC0476910.1"/>
    <property type="molecule type" value="Genomic_DNA"/>
</dbReference>
<dbReference type="RefSeq" id="WP_160548324.1">
    <property type="nucleotide sequence ID" value="NZ_JBHLUU010000114.1"/>
</dbReference>